<dbReference type="InterPro" id="IPR036291">
    <property type="entry name" value="NAD(P)-bd_dom_sf"/>
</dbReference>
<reference evidence="4" key="2">
    <citation type="submission" date="2020-09" db="EMBL/GenBank/DDBJ databases">
        <authorList>
            <person name="Sun Q."/>
            <person name="Zhou Y."/>
        </authorList>
    </citation>
    <scope>NUCLEOTIDE SEQUENCE</scope>
    <source>
        <strain evidence="4">CGMCC 4.5737</strain>
    </source>
</reference>
<name>A0A8J3FUD0_9PSEU</name>
<keyword evidence="5" id="KW-1185">Reference proteome</keyword>
<dbReference type="InterPro" id="IPR002347">
    <property type="entry name" value="SDR_fam"/>
</dbReference>
<dbReference type="Proteomes" id="UP000637578">
    <property type="component" value="Unassembled WGS sequence"/>
</dbReference>
<keyword evidence="2" id="KW-0560">Oxidoreductase</keyword>
<evidence type="ECO:0000259" key="3">
    <source>
        <dbReference type="SMART" id="SM00822"/>
    </source>
</evidence>
<accession>A0A8J3FUD0</accession>
<dbReference type="EMBL" id="BMMK01000010">
    <property type="protein sequence ID" value="GGM53944.1"/>
    <property type="molecule type" value="Genomic_DNA"/>
</dbReference>
<gene>
    <name evidence="4" type="ORF">GCM10012275_26370</name>
</gene>
<protein>
    <submittedName>
        <fullName evidence="4">Short-chain dehydrogenase</fullName>
    </submittedName>
</protein>
<dbReference type="GO" id="GO:0008667">
    <property type="term" value="F:2,3-dihydro-2,3-dihydroxybenzoate dehydrogenase activity"/>
    <property type="evidence" value="ECO:0007669"/>
    <property type="project" value="InterPro"/>
</dbReference>
<dbReference type="CDD" id="cd05233">
    <property type="entry name" value="SDR_c"/>
    <property type="match status" value="1"/>
</dbReference>
<evidence type="ECO:0000313" key="4">
    <source>
        <dbReference type="EMBL" id="GGM53944.1"/>
    </source>
</evidence>
<evidence type="ECO:0000256" key="1">
    <source>
        <dbReference type="ARBA" id="ARBA00006484"/>
    </source>
</evidence>
<dbReference type="PRINTS" id="PR01397">
    <property type="entry name" value="DHBDHDRGNASE"/>
</dbReference>
<evidence type="ECO:0000313" key="5">
    <source>
        <dbReference type="Proteomes" id="UP000637578"/>
    </source>
</evidence>
<dbReference type="PANTHER" id="PTHR44196">
    <property type="entry name" value="DEHYDROGENASE/REDUCTASE SDR FAMILY MEMBER 7B"/>
    <property type="match status" value="1"/>
</dbReference>
<dbReference type="AlphaFoldDB" id="A0A8J3FUD0"/>
<reference evidence="4" key="1">
    <citation type="journal article" date="2014" name="Int. J. Syst. Evol. Microbiol.">
        <title>Complete genome sequence of Corynebacterium casei LMG S-19264T (=DSM 44701T), isolated from a smear-ripened cheese.</title>
        <authorList>
            <consortium name="US DOE Joint Genome Institute (JGI-PGF)"/>
            <person name="Walter F."/>
            <person name="Albersmeier A."/>
            <person name="Kalinowski J."/>
            <person name="Ruckert C."/>
        </authorList>
    </citation>
    <scope>NUCLEOTIDE SEQUENCE</scope>
    <source>
        <strain evidence="4">CGMCC 4.5737</strain>
    </source>
</reference>
<organism evidence="4 5">
    <name type="scientific">Longimycelium tulufanense</name>
    <dbReference type="NCBI Taxonomy" id="907463"/>
    <lineage>
        <taxon>Bacteria</taxon>
        <taxon>Bacillati</taxon>
        <taxon>Actinomycetota</taxon>
        <taxon>Actinomycetes</taxon>
        <taxon>Pseudonocardiales</taxon>
        <taxon>Pseudonocardiaceae</taxon>
        <taxon>Longimycelium</taxon>
    </lineage>
</organism>
<feature type="domain" description="Ketoreductase" evidence="3">
    <location>
        <begin position="3"/>
        <end position="187"/>
    </location>
</feature>
<dbReference type="InterPro" id="IPR020904">
    <property type="entry name" value="Sc_DH/Rdtase_CS"/>
</dbReference>
<evidence type="ECO:0000256" key="2">
    <source>
        <dbReference type="ARBA" id="ARBA00023002"/>
    </source>
</evidence>
<dbReference type="InterPro" id="IPR003560">
    <property type="entry name" value="DHB_DH"/>
</dbReference>
<dbReference type="PROSITE" id="PS00061">
    <property type="entry name" value="ADH_SHORT"/>
    <property type="match status" value="1"/>
</dbReference>
<dbReference type="SUPFAM" id="SSF51735">
    <property type="entry name" value="NAD(P)-binding Rossmann-fold domains"/>
    <property type="match status" value="1"/>
</dbReference>
<dbReference type="PANTHER" id="PTHR44196:SF1">
    <property type="entry name" value="DEHYDROGENASE_REDUCTASE SDR FAMILY MEMBER 7B"/>
    <property type="match status" value="1"/>
</dbReference>
<dbReference type="GO" id="GO:0016020">
    <property type="term" value="C:membrane"/>
    <property type="evidence" value="ECO:0007669"/>
    <property type="project" value="TreeGrafter"/>
</dbReference>
<sequence length="246" mass="25381">MTGPVLVTGASRGIGRAVAQALAAAGHDLVLWSRSAGELAGLAEQVAAHGVAARVASVDVGDADQVAAAAHATLDPTAGLGGVVLNAGGGRWSPLPEIELADWRNTIATNLDGAFHTLRAALPLLTARPGGLLVGLLSDSVLHPFPGRAAYSAAKSGMRALLEVARRELRPHGVRVSLLLPSRVDTYFQGAHDEARPGTRADALSAEQVADVVTYLFGLPVAVELREVQLAAMTTTFGPFPERVCP</sequence>
<proteinExistence type="inferred from homology"/>
<dbReference type="GO" id="GO:0019290">
    <property type="term" value="P:siderophore biosynthetic process"/>
    <property type="evidence" value="ECO:0007669"/>
    <property type="project" value="InterPro"/>
</dbReference>
<dbReference type="SMART" id="SM00822">
    <property type="entry name" value="PKS_KR"/>
    <property type="match status" value="1"/>
</dbReference>
<dbReference type="Pfam" id="PF00106">
    <property type="entry name" value="adh_short"/>
    <property type="match status" value="1"/>
</dbReference>
<comment type="similarity">
    <text evidence="1">Belongs to the short-chain dehydrogenases/reductases (SDR) family.</text>
</comment>
<dbReference type="Gene3D" id="3.40.50.720">
    <property type="entry name" value="NAD(P)-binding Rossmann-like Domain"/>
    <property type="match status" value="1"/>
</dbReference>
<dbReference type="InterPro" id="IPR057326">
    <property type="entry name" value="KR_dom"/>
</dbReference>
<comment type="caution">
    <text evidence="4">The sequence shown here is derived from an EMBL/GenBank/DDBJ whole genome shotgun (WGS) entry which is preliminary data.</text>
</comment>
<dbReference type="RefSeq" id="WP_189057390.1">
    <property type="nucleotide sequence ID" value="NZ_BMMK01000010.1"/>
</dbReference>